<evidence type="ECO:0000256" key="5">
    <source>
        <dbReference type="ARBA" id="ARBA00022490"/>
    </source>
</evidence>
<dbReference type="InterPro" id="IPR029416">
    <property type="entry name" value="CFAP300"/>
</dbReference>
<proteinExistence type="inferred from homology"/>
<comment type="subcellular location">
    <subcellularLocation>
        <location evidence="2">Cytoplasm</location>
        <location evidence="2">Cytoskeleton</location>
        <location evidence="2">Cilium axoneme</location>
    </subcellularLocation>
</comment>
<evidence type="ECO:0000256" key="7">
    <source>
        <dbReference type="ARBA" id="ARBA00023273"/>
    </source>
</evidence>
<protein>
    <recommendedName>
        <fullName evidence="4">Cilia- and flagella-associated protein 300</fullName>
    </recommendedName>
</protein>
<sequence>MSAEARFTFIPLPKKVSQTLTNKDNQENLLKWGLKNNLNVKFYNFNQEFKVYDKQDFVDSFFRDAAVRGSLNLFMVVDRVEFITVPCTQVSMRFFDKLKSEENGIVRCGYLTECMDEFLEGMLLQDNLRQMMVLEDHSAYNLYDASEKQEFIFQLFRHICIGGAYAQHDLTIEPYLDLTKNLYKELVEVEKVARTNELRVRSLVMRVVGYAQDRPLLPSEPDHPQNFMYLIIDPFKRQVAALYHKFG</sequence>
<organism evidence="8">
    <name type="scientific">Lygus hesperus</name>
    <name type="common">Western plant bug</name>
    <dbReference type="NCBI Taxonomy" id="30085"/>
    <lineage>
        <taxon>Eukaryota</taxon>
        <taxon>Metazoa</taxon>
        <taxon>Ecdysozoa</taxon>
        <taxon>Arthropoda</taxon>
        <taxon>Hexapoda</taxon>
        <taxon>Insecta</taxon>
        <taxon>Pterygota</taxon>
        <taxon>Neoptera</taxon>
        <taxon>Paraneoptera</taxon>
        <taxon>Hemiptera</taxon>
        <taxon>Heteroptera</taxon>
        <taxon>Panheteroptera</taxon>
        <taxon>Cimicomorpha</taxon>
        <taxon>Miridae</taxon>
        <taxon>Mirini</taxon>
        <taxon>Lygus</taxon>
    </lineage>
</organism>
<reference evidence="8" key="1">
    <citation type="submission" date="2014-09" db="EMBL/GenBank/DDBJ databases">
        <authorList>
            <person name="Magalhaes I.L.F."/>
            <person name="Oliveira U."/>
            <person name="Santos F.R."/>
            <person name="Vidigal T.H.D.A."/>
            <person name="Brescovit A.D."/>
            <person name="Santos A.J."/>
        </authorList>
    </citation>
    <scope>NUCLEOTIDE SEQUENCE</scope>
</reference>
<comment type="function">
    <text evidence="1">Cilium- and flagellum-specific protein that plays a role in axonemal structure organization and motility. May play a role in outer and inner dynein arm assembly.</text>
</comment>
<feature type="non-terminal residue" evidence="8">
    <location>
        <position position="247"/>
    </location>
</feature>
<dbReference type="EMBL" id="GBRD01003885">
    <property type="protein sequence ID" value="JAG61936.1"/>
    <property type="molecule type" value="Transcribed_RNA"/>
</dbReference>
<evidence type="ECO:0000256" key="3">
    <source>
        <dbReference type="ARBA" id="ARBA00009205"/>
    </source>
</evidence>
<keyword evidence="5" id="KW-0963">Cytoplasm</keyword>
<name>A0A0K8T948_LYGHE</name>
<evidence type="ECO:0000256" key="6">
    <source>
        <dbReference type="ARBA" id="ARBA00023212"/>
    </source>
</evidence>
<dbReference type="Pfam" id="PF14926">
    <property type="entry name" value="CFAP300"/>
    <property type="match status" value="1"/>
</dbReference>
<dbReference type="AlphaFoldDB" id="A0A0K8T948"/>
<dbReference type="PANTHER" id="PTHR31078:SF1">
    <property type="entry name" value="CILIA- AND FLAGELLA-ASSOCIATED PROTEIN 300"/>
    <property type="match status" value="1"/>
</dbReference>
<evidence type="ECO:0000256" key="4">
    <source>
        <dbReference type="ARBA" id="ARBA00022174"/>
    </source>
</evidence>
<evidence type="ECO:0000256" key="2">
    <source>
        <dbReference type="ARBA" id="ARBA00004430"/>
    </source>
</evidence>
<accession>A0A0K8T948</accession>
<dbReference type="GO" id="GO:0005930">
    <property type="term" value="C:axoneme"/>
    <property type="evidence" value="ECO:0007669"/>
    <property type="project" value="UniProtKB-SubCell"/>
</dbReference>
<keyword evidence="6" id="KW-0206">Cytoskeleton</keyword>
<evidence type="ECO:0000313" key="8">
    <source>
        <dbReference type="EMBL" id="JAG61936.1"/>
    </source>
</evidence>
<keyword evidence="7" id="KW-0966">Cell projection</keyword>
<evidence type="ECO:0000256" key="1">
    <source>
        <dbReference type="ARBA" id="ARBA00002404"/>
    </source>
</evidence>
<comment type="similarity">
    <text evidence="3">Belongs to the CFAP300 family.</text>
</comment>
<dbReference type="PANTHER" id="PTHR31078">
    <property type="entry name" value="CILIA- AND FLAGELLA-ASSOCIATED PROTEIN 300"/>
    <property type="match status" value="1"/>
</dbReference>